<evidence type="ECO:0000256" key="6">
    <source>
        <dbReference type="SAM" id="Phobius"/>
    </source>
</evidence>
<dbReference type="InterPro" id="IPR007267">
    <property type="entry name" value="GtrA_DPMS_TM"/>
</dbReference>
<protein>
    <submittedName>
        <fullName evidence="8">GtrA family protein</fullName>
    </submittedName>
</protein>
<evidence type="ECO:0000259" key="7">
    <source>
        <dbReference type="Pfam" id="PF04138"/>
    </source>
</evidence>
<dbReference type="Pfam" id="PF04138">
    <property type="entry name" value="GtrA_DPMS_TM"/>
    <property type="match status" value="1"/>
</dbReference>
<proteinExistence type="inferred from homology"/>
<dbReference type="GO" id="GO:0000271">
    <property type="term" value="P:polysaccharide biosynthetic process"/>
    <property type="evidence" value="ECO:0007669"/>
    <property type="project" value="InterPro"/>
</dbReference>
<gene>
    <name evidence="8" type="ORF">DN068_06125</name>
</gene>
<feature type="transmembrane region" description="Helical" evidence="6">
    <location>
        <begin position="95"/>
        <end position="115"/>
    </location>
</feature>
<name>A0A2W2AEL8_9BACT</name>
<dbReference type="PANTHER" id="PTHR38459">
    <property type="entry name" value="PROPHAGE BACTOPRENOL-LINKED GLUCOSE TRANSLOCASE HOMOLOG"/>
    <property type="match status" value="1"/>
</dbReference>
<dbReference type="OrthoDB" id="961506at2"/>
<feature type="transmembrane region" description="Helical" evidence="6">
    <location>
        <begin position="68"/>
        <end position="89"/>
    </location>
</feature>
<dbReference type="InterPro" id="IPR051401">
    <property type="entry name" value="GtrA_CellWall_Glycosyl"/>
</dbReference>
<organism evidence="8 9">
    <name type="scientific">Taibaiella soli</name>
    <dbReference type="NCBI Taxonomy" id="1649169"/>
    <lineage>
        <taxon>Bacteria</taxon>
        <taxon>Pseudomonadati</taxon>
        <taxon>Bacteroidota</taxon>
        <taxon>Chitinophagia</taxon>
        <taxon>Chitinophagales</taxon>
        <taxon>Chitinophagaceae</taxon>
        <taxon>Taibaiella</taxon>
    </lineage>
</organism>
<dbReference type="RefSeq" id="WP_110998012.1">
    <property type="nucleotide sequence ID" value="NZ_QKTW01000009.1"/>
</dbReference>
<feature type="transmembrane region" description="Helical" evidence="6">
    <location>
        <begin position="38"/>
        <end position="56"/>
    </location>
</feature>
<feature type="domain" description="GtrA/DPMS transmembrane" evidence="7">
    <location>
        <begin position="12"/>
        <end position="122"/>
    </location>
</feature>
<evidence type="ECO:0000256" key="2">
    <source>
        <dbReference type="ARBA" id="ARBA00009399"/>
    </source>
</evidence>
<comment type="similarity">
    <text evidence="2">Belongs to the GtrA family.</text>
</comment>
<evidence type="ECO:0000256" key="4">
    <source>
        <dbReference type="ARBA" id="ARBA00022989"/>
    </source>
</evidence>
<evidence type="ECO:0000256" key="3">
    <source>
        <dbReference type="ARBA" id="ARBA00022692"/>
    </source>
</evidence>
<dbReference type="AlphaFoldDB" id="A0A2W2AEL8"/>
<keyword evidence="4 6" id="KW-1133">Transmembrane helix</keyword>
<sequence length="123" mass="13653">MITFLKAQASSLIATAVDFLTTILLVEVFQVWYLPASVTGTITGGVANFVVNRVWVFEATDERTTPQILKYFLVWAGNLGLNAGGLYLMTTYSGFSYLVSKILVSAVVGFSYNYVLQKKFVFR</sequence>
<dbReference type="GO" id="GO:0005886">
    <property type="term" value="C:plasma membrane"/>
    <property type="evidence" value="ECO:0007669"/>
    <property type="project" value="TreeGrafter"/>
</dbReference>
<accession>A0A2W2AEL8</accession>
<comment type="caution">
    <text evidence="8">The sequence shown here is derived from an EMBL/GenBank/DDBJ whole genome shotgun (WGS) entry which is preliminary data.</text>
</comment>
<evidence type="ECO:0000256" key="1">
    <source>
        <dbReference type="ARBA" id="ARBA00004141"/>
    </source>
</evidence>
<keyword evidence="3 6" id="KW-0812">Transmembrane</keyword>
<evidence type="ECO:0000256" key="5">
    <source>
        <dbReference type="ARBA" id="ARBA00023136"/>
    </source>
</evidence>
<keyword evidence="9" id="KW-1185">Reference proteome</keyword>
<keyword evidence="5 6" id="KW-0472">Membrane</keyword>
<evidence type="ECO:0000313" key="9">
    <source>
        <dbReference type="Proteomes" id="UP000248745"/>
    </source>
</evidence>
<dbReference type="EMBL" id="QKTW01000009">
    <property type="protein sequence ID" value="PZF73915.1"/>
    <property type="molecule type" value="Genomic_DNA"/>
</dbReference>
<dbReference type="Proteomes" id="UP000248745">
    <property type="component" value="Unassembled WGS sequence"/>
</dbReference>
<evidence type="ECO:0000313" key="8">
    <source>
        <dbReference type="EMBL" id="PZF73915.1"/>
    </source>
</evidence>
<comment type="subcellular location">
    <subcellularLocation>
        <location evidence="1">Membrane</location>
        <topology evidence="1">Multi-pass membrane protein</topology>
    </subcellularLocation>
</comment>
<reference evidence="8 9" key="1">
    <citation type="submission" date="2018-06" db="EMBL/GenBank/DDBJ databases">
        <title>Mucibacter soli gen. nov., sp. nov., a new member of the family Chitinophagaceae producing mucin.</title>
        <authorList>
            <person name="Kim M.-K."/>
            <person name="Park S."/>
            <person name="Kim T.-S."/>
            <person name="Joung Y."/>
            <person name="Han J.-H."/>
            <person name="Kim S.B."/>
        </authorList>
    </citation>
    <scope>NUCLEOTIDE SEQUENCE [LARGE SCALE GENOMIC DNA]</scope>
    <source>
        <strain evidence="8 9">R1-15</strain>
    </source>
</reference>
<feature type="transmembrane region" description="Helical" evidence="6">
    <location>
        <begin position="12"/>
        <end position="32"/>
    </location>
</feature>
<dbReference type="PANTHER" id="PTHR38459:SF1">
    <property type="entry name" value="PROPHAGE BACTOPRENOL-LINKED GLUCOSE TRANSLOCASE HOMOLOG"/>
    <property type="match status" value="1"/>
</dbReference>